<dbReference type="PANTHER" id="PTHR15635:SF10">
    <property type="entry name" value="COILED-COIL DOMAIN-CONTAINING PROTEIN 9B"/>
    <property type="match status" value="1"/>
</dbReference>
<sequence length="209" mass="23273">MDTCDVIFLHEAAREGGLKNADGSSPMFPTRCYWLRIQRSQVRCKSWKNFAEAGRPHAATRCRGDVVHLECFGQWMMGISHDCWGCGELYGCCRRALTHVCPLQEVEEDKKRAEQEGMALQGRRGKAEDLTITINKSANEGRVVTKKSGTGGAATPRATQEHVEGEINPFCAGRGRRRQLLVTTGGNTKASRAFDALSFFIRLVLPRTR</sequence>
<dbReference type="PANTHER" id="PTHR15635">
    <property type="entry name" value="COILED-COIL DOMAIN CONTAINING PROTEIN 9"/>
    <property type="match status" value="1"/>
</dbReference>
<accession>A0A0P7Y7W4</accession>
<evidence type="ECO:0000313" key="4">
    <source>
        <dbReference type="Proteomes" id="UP000034805"/>
    </source>
</evidence>
<dbReference type="Proteomes" id="UP000034805">
    <property type="component" value="Unassembled WGS sequence"/>
</dbReference>
<reference evidence="3 4" key="1">
    <citation type="submission" date="2015-08" db="EMBL/GenBank/DDBJ databases">
        <title>The genome of the Asian arowana (Scleropages formosus).</title>
        <authorList>
            <person name="Tan M.H."/>
            <person name="Gan H.M."/>
            <person name="Croft L.J."/>
            <person name="Austin C.M."/>
        </authorList>
    </citation>
    <scope>NUCLEOTIDE SEQUENCE [LARGE SCALE GENOMIC DNA]</scope>
    <source>
        <strain evidence="3">Aro1</strain>
    </source>
</reference>
<comment type="caution">
    <text evidence="3">The sequence shown here is derived from an EMBL/GenBank/DDBJ whole genome shotgun (WGS) entry which is preliminary data.</text>
</comment>
<proteinExistence type="predicted"/>
<dbReference type="InterPro" id="IPR029336">
    <property type="entry name" value="DUF4594"/>
</dbReference>
<evidence type="ECO:0000256" key="2">
    <source>
        <dbReference type="ARBA" id="ARBA00023054"/>
    </source>
</evidence>
<keyword evidence="2" id="KW-0175">Coiled coil</keyword>
<organism evidence="3 4">
    <name type="scientific">Scleropages formosus</name>
    <name type="common">Asian bonytongue</name>
    <name type="synonym">Osteoglossum formosum</name>
    <dbReference type="NCBI Taxonomy" id="113540"/>
    <lineage>
        <taxon>Eukaryota</taxon>
        <taxon>Metazoa</taxon>
        <taxon>Chordata</taxon>
        <taxon>Craniata</taxon>
        <taxon>Vertebrata</taxon>
        <taxon>Euteleostomi</taxon>
        <taxon>Actinopterygii</taxon>
        <taxon>Neopterygii</taxon>
        <taxon>Teleostei</taxon>
        <taxon>Osteoglossocephala</taxon>
        <taxon>Osteoglossomorpha</taxon>
        <taxon>Osteoglossiformes</taxon>
        <taxon>Osteoglossidae</taxon>
        <taxon>Scleropages</taxon>
    </lineage>
</organism>
<dbReference type="EMBL" id="JARO02009341">
    <property type="protein sequence ID" value="KPP61744.1"/>
    <property type="molecule type" value="Genomic_DNA"/>
</dbReference>
<evidence type="ECO:0000256" key="1">
    <source>
        <dbReference type="ARBA" id="ARBA00022553"/>
    </source>
</evidence>
<keyword evidence="1" id="KW-0597">Phosphoprotein</keyword>
<dbReference type="STRING" id="113540.ENSSFOP00015024405"/>
<dbReference type="AlphaFoldDB" id="A0A0P7Y7W4"/>
<name>A0A0P7Y7W4_SCLFO</name>
<evidence type="ECO:0000313" key="3">
    <source>
        <dbReference type="EMBL" id="KPP61744.1"/>
    </source>
</evidence>
<protein>
    <submittedName>
        <fullName evidence="3">Uncharacterized protein</fullName>
    </submittedName>
</protein>
<gene>
    <name evidence="3" type="ORF">Z043_120123</name>
</gene>